<organism evidence="1 2">
    <name type="scientific">Burkholderia ubonensis</name>
    <dbReference type="NCBI Taxonomy" id="101571"/>
    <lineage>
        <taxon>Bacteria</taxon>
        <taxon>Pseudomonadati</taxon>
        <taxon>Pseudomonadota</taxon>
        <taxon>Betaproteobacteria</taxon>
        <taxon>Burkholderiales</taxon>
        <taxon>Burkholderiaceae</taxon>
        <taxon>Burkholderia</taxon>
        <taxon>Burkholderia cepacia complex</taxon>
    </lineage>
</organism>
<comment type="caution">
    <text evidence="1">The sequence shown here is derived from an EMBL/GenBank/DDBJ whole genome shotgun (WGS) entry which is preliminary data.</text>
</comment>
<gene>
    <name evidence="1" type="ORF">WJ68_16125</name>
</gene>
<dbReference type="RefSeq" id="WP_060040271.1">
    <property type="nucleotide sequence ID" value="NZ_LPAD01000071.1"/>
</dbReference>
<dbReference type="Proteomes" id="UP000057910">
    <property type="component" value="Unassembled WGS sequence"/>
</dbReference>
<protein>
    <submittedName>
        <fullName evidence="1">Uncharacterized protein</fullName>
    </submittedName>
</protein>
<name>A0ABD4DZP4_9BURK</name>
<dbReference type="EMBL" id="LPAD01000071">
    <property type="protein sequence ID" value="KVN83439.1"/>
    <property type="molecule type" value="Genomic_DNA"/>
</dbReference>
<evidence type="ECO:0000313" key="2">
    <source>
        <dbReference type="Proteomes" id="UP000057910"/>
    </source>
</evidence>
<sequence length="72" mass="7359">MNKRTTARAARLYSLALAALMDNGGAETEEEAAVVQAASDAAEAKLAAMGLTVGDVVTLQHCIALAKAREAS</sequence>
<reference evidence="1 2" key="1">
    <citation type="submission" date="2015-11" db="EMBL/GenBank/DDBJ databases">
        <title>Expanding the genomic diversity of Burkholderia species for the development of highly accurate diagnostics.</title>
        <authorList>
            <person name="Sahl J."/>
            <person name="Keim P."/>
            <person name="Wagner D."/>
        </authorList>
    </citation>
    <scope>NUCLEOTIDE SEQUENCE [LARGE SCALE GENOMIC DNA]</scope>
    <source>
        <strain evidence="1 2">MSMB1585WGS</strain>
    </source>
</reference>
<proteinExistence type="predicted"/>
<accession>A0ABD4DZP4</accession>
<dbReference type="AlphaFoldDB" id="A0ABD4DZP4"/>
<evidence type="ECO:0000313" key="1">
    <source>
        <dbReference type="EMBL" id="KVN83439.1"/>
    </source>
</evidence>